<organism evidence="1 2">
    <name type="scientific">Niabella ginsenosidivorans</name>
    <dbReference type="NCBI Taxonomy" id="1176587"/>
    <lineage>
        <taxon>Bacteria</taxon>
        <taxon>Pseudomonadati</taxon>
        <taxon>Bacteroidota</taxon>
        <taxon>Chitinophagia</taxon>
        <taxon>Chitinophagales</taxon>
        <taxon>Chitinophagaceae</taxon>
        <taxon>Niabella</taxon>
    </lineage>
</organism>
<evidence type="ECO:0000313" key="2">
    <source>
        <dbReference type="Proteomes" id="UP000077667"/>
    </source>
</evidence>
<dbReference type="Proteomes" id="UP000077667">
    <property type="component" value="Chromosome"/>
</dbReference>
<accession>A0A1A9I1Y7</accession>
<sequence length="97" mass="10734">MHLQIIQDQEIDPASGRLAVSLRECICWQVIGKCPFNQTENFPETQTSAIDGSAEEPLSALFPASPAAISAETLNGAKLFFWFFPGEWYHFRLCAAG</sequence>
<evidence type="ECO:0000313" key="1">
    <source>
        <dbReference type="EMBL" id="ANH80584.1"/>
    </source>
</evidence>
<dbReference type="EMBL" id="CP015772">
    <property type="protein sequence ID" value="ANH80584.1"/>
    <property type="molecule type" value="Genomic_DNA"/>
</dbReference>
<dbReference type="KEGG" id="nia:A8C56_05930"/>
<proteinExistence type="predicted"/>
<reference evidence="1 2" key="1">
    <citation type="submission" date="2016-05" db="EMBL/GenBank/DDBJ databases">
        <title>Niabella ginsenosidivorans BS26 whole genome sequencing.</title>
        <authorList>
            <person name="Im W.T."/>
            <person name="Siddiqi M.Z."/>
        </authorList>
    </citation>
    <scope>NUCLEOTIDE SEQUENCE [LARGE SCALE GENOMIC DNA]</scope>
    <source>
        <strain evidence="1 2">BS26</strain>
    </source>
</reference>
<gene>
    <name evidence="1" type="ORF">A8C56_05930</name>
</gene>
<protein>
    <submittedName>
        <fullName evidence="1">Uncharacterized protein</fullName>
    </submittedName>
</protein>
<name>A0A1A9I1Y7_9BACT</name>
<keyword evidence="2" id="KW-1185">Reference proteome</keyword>
<dbReference type="AlphaFoldDB" id="A0A1A9I1Y7"/>